<feature type="transmembrane region" description="Helical" evidence="6">
    <location>
        <begin position="453"/>
        <end position="480"/>
    </location>
</feature>
<evidence type="ECO:0000256" key="2">
    <source>
        <dbReference type="ARBA" id="ARBA00022475"/>
    </source>
</evidence>
<feature type="transmembrane region" description="Helical" evidence="6">
    <location>
        <begin position="326"/>
        <end position="341"/>
    </location>
</feature>
<dbReference type="InterPro" id="IPR025405">
    <property type="entry name" value="DUF4131"/>
</dbReference>
<dbReference type="AlphaFoldDB" id="A0A4R6AW14"/>
<sequence length="805" mass="85607">MLRGFNPFETLSKQVGLATCAPKGITVNVSDPLNRLIGLQRGHLFAWVPVCLGVGISLYFSLRWEPGLTVFLITGVVCVVSLCGVRWLPETAGPFAVALALVAAGFLLAGQRAHLVAAPVLEFRYYGPIEGRVVAVDRSQSEKLRVTLDRVVLLRVSPGRTPARVRVSMHGDQVFTNPLPGQTVAVTGHLTAPSGPVEPRGFDFQRMAWFDRIGAVGYARTPLVLIAHAERGEPLAALNRFRLRLSAAVQGALPGQVGAFAAAVTTGDRSGLSGPTLEAMRASNLAHLLAISGLHVGLLTGFIFTTLRAGIALAPRVALRVHSKKWAAAFALLASAAYLALSGGNVSTQRAFIMAAVMLVAVLLDRRALTLRSVALAAVIVLVWQPESLFSPGFQMSFAATTALVWVFGVMRTAAWRPPRWAKGLVGLTVSSAIAGLATAPFAAAHFNQGANYGLIANLVSVPVMGALVIPAAVLAAVLAPLGLAQIGLWAMGLGIAWILQVAETVAGLDHAVRYIPQPDPIVMPVFISGALLVMLWQGRLKWAGLVPLVAAFAFWSGSERPTLLVADNAALAGVMTEDGRALSRARGHGFIAKSWLENDGGDRDRDAASRRAAQFATADDAPLSFRVGQRRVSVFFSADLETVEAACRRTPVIVTNRDTDAPLLGPCVILGPTEMARTGGMAIRLDNTDVRVSTVRGVHGFRLWNHSTTRATPMSHLPIAAVPKGSLLGSKRLEKTLPSGQSTNAVALGGNNQARKHLDAVTDPLDEVTALEKRVEHALGRPRTMPEQLVSRTQYERINPTNLP</sequence>
<keyword evidence="2" id="KW-1003">Cell membrane</keyword>
<proteinExistence type="predicted"/>
<dbReference type="GO" id="GO:0005886">
    <property type="term" value="C:plasma membrane"/>
    <property type="evidence" value="ECO:0007669"/>
    <property type="project" value="UniProtKB-SubCell"/>
</dbReference>
<name>A0A4R6AW14_9RHOB</name>
<evidence type="ECO:0000313" key="9">
    <source>
        <dbReference type="EMBL" id="TDL87932.1"/>
    </source>
</evidence>
<evidence type="ECO:0000256" key="1">
    <source>
        <dbReference type="ARBA" id="ARBA00004651"/>
    </source>
</evidence>
<dbReference type="Pfam" id="PF03772">
    <property type="entry name" value="Competence"/>
    <property type="match status" value="1"/>
</dbReference>
<feature type="transmembrane region" description="Helical" evidence="6">
    <location>
        <begin position="285"/>
        <end position="305"/>
    </location>
</feature>
<dbReference type="NCBIfam" id="TIGR00360">
    <property type="entry name" value="ComEC_N-term"/>
    <property type="match status" value="1"/>
</dbReference>
<feature type="transmembrane region" description="Helical" evidence="6">
    <location>
        <begin position="369"/>
        <end position="386"/>
    </location>
</feature>
<comment type="caution">
    <text evidence="9">The sequence shown here is derived from an EMBL/GenBank/DDBJ whole genome shotgun (WGS) entry which is preliminary data.</text>
</comment>
<feature type="domain" description="ComEC/Rec2-related protein" evidence="7">
    <location>
        <begin position="265"/>
        <end position="539"/>
    </location>
</feature>
<reference evidence="9 10" key="1">
    <citation type="submission" date="2019-03" db="EMBL/GenBank/DDBJ databases">
        <title>Rhodobacteraceae bacterium SM1902, a new member of the family Rhodobacteraceae isolated from Yantai.</title>
        <authorList>
            <person name="Sun Y."/>
        </authorList>
    </citation>
    <scope>NUCLEOTIDE SEQUENCE [LARGE SCALE GENOMIC DNA]</scope>
    <source>
        <strain evidence="9 10">SM1902</strain>
    </source>
</reference>
<dbReference type="InterPro" id="IPR052159">
    <property type="entry name" value="Competence_DNA_uptake"/>
</dbReference>
<dbReference type="PANTHER" id="PTHR30619">
    <property type="entry name" value="DNA INTERNALIZATION/COMPETENCE PROTEIN COMEC/REC2"/>
    <property type="match status" value="1"/>
</dbReference>
<evidence type="ECO:0000256" key="5">
    <source>
        <dbReference type="ARBA" id="ARBA00023136"/>
    </source>
</evidence>
<dbReference type="InterPro" id="IPR004477">
    <property type="entry name" value="ComEC_N"/>
</dbReference>
<accession>A0A4R6AW14</accession>
<feature type="domain" description="DUF4131" evidence="8">
    <location>
        <begin position="70"/>
        <end position="222"/>
    </location>
</feature>
<evidence type="ECO:0000313" key="10">
    <source>
        <dbReference type="Proteomes" id="UP000294562"/>
    </source>
</evidence>
<protein>
    <submittedName>
        <fullName evidence="9">ComEC family competence protein</fullName>
    </submittedName>
</protein>
<evidence type="ECO:0000256" key="6">
    <source>
        <dbReference type="SAM" id="Phobius"/>
    </source>
</evidence>
<feature type="transmembrane region" description="Helical" evidence="6">
    <location>
        <begin position="68"/>
        <end position="88"/>
    </location>
</feature>
<dbReference type="PANTHER" id="PTHR30619:SF1">
    <property type="entry name" value="RECOMBINATION PROTEIN 2"/>
    <property type="match status" value="1"/>
</dbReference>
<evidence type="ECO:0000259" key="8">
    <source>
        <dbReference type="Pfam" id="PF13567"/>
    </source>
</evidence>
<feature type="transmembrane region" description="Helical" evidence="6">
    <location>
        <begin position="425"/>
        <end position="447"/>
    </location>
</feature>
<organism evidence="9 10">
    <name type="scientific">Meridianimarinicoccus aquatilis</name>
    <dbReference type="NCBI Taxonomy" id="2552766"/>
    <lineage>
        <taxon>Bacteria</taxon>
        <taxon>Pseudomonadati</taxon>
        <taxon>Pseudomonadota</taxon>
        <taxon>Alphaproteobacteria</taxon>
        <taxon>Rhodobacterales</taxon>
        <taxon>Paracoccaceae</taxon>
        <taxon>Meridianimarinicoccus</taxon>
    </lineage>
</organism>
<feature type="transmembrane region" description="Helical" evidence="6">
    <location>
        <begin position="392"/>
        <end position="413"/>
    </location>
</feature>
<dbReference type="EMBL" id="SMZO01000019">
    <property type="protein sequence ID" value="TDL87932.1"/>
    <property type="molecule type" value="Genomic_DNA"/>
</dbReference>
<evidence type="ECO:0000256" key="3">
    <source>
        <dbReference type="ARBA" id="ARBA00022692"/>
    </source>
</evidence>
<dbReference type="OrthoDB" id="9790149at2"/>
<evidence type="ECO:0000256" key="4">
    <source>
        <dbReference type="ARBA" id="ARBA00022989"/>
    </source>
</evidence>
<keyword evidence="5 6" id="KW-0472">Membrane</keyword>
<evidence type="ECO:0000259" key="7">
    <source>
        <dbReference type="Pfam" id="PF03772"/>
    </source>
</evidence>
<keyword evidence="4 6" id="KW-1133">Transmembrane helix</keyword>
<feature type="transmembrane region" description="Helical" evidence="6">
    <location>
        <begin position="95"/>
        <end position="115"/>
    </location>
</feature>
<dbReference type="Proteomes" id="UP000294562">
    <property type="component" value="Unassembled WGS sequence"/>
</dbReference>
<comment type="subcellular location">
    <subcellularLocation>
        <location evidence="1">Cell membrane</location>
        <topology evidence="1">Multi-pass membrane protein</topology>
    </subcellularLocation>
</comment>
<keyword evidence="10" id="KW-1185">Reference proteome</keyword>
<feature type="transmembrane region" description="Helical" evidence="6">
    <location>
        <begin position="44"/>
        <end position="62"/>
    </location>
</feature>
<feature type="transmembrane region" description="Helical" evidence="6">
    <location>
        <begin position="521"/>
        <end position="537"/>
    </location>
</feature>
<keyword evidence="3 6" id="KW-0812">Transmembrane</keyword>
<dbReference type="Pfam" id="PF13567">
    <property type="entry name" value="DUF4131"/>
    <property type="match status" value="1"/>
</dbReference>
<feature type="transmembrane region" description="Helical" evidence="6">
    <location>
        <begin position="487"/>
        <end position="509"/>
    </location>
</feature>
<gene>
    <name evidence="9" type="ORF">E2L05_09995</name>
</gene>